<organism evidence="3 4">
    <name type="scientific">Novipirellula artificiosorum</name>
    <dbReference type="NCBI Taxonomy" id="2528016"/>
    <lineage>
        <taxon>Bacteria</taxon>
        <taxon>Pseudomonadati</taxon>
        <taxon>Planctomycetota</taxon>
        <taxon>Planctomycetia</taxon>
        <taxon>Pirellulales</taxon>
        <taxon>Pirellulaceae</taxon>
        <taxon>Novipirellula</taxon>
    </lineage>
</organism>
<protein>
    <submittedName>
        <fullName evidence="3">Uncharacterized protein</fullName>
    </submittedName>
</protein>
<dbReference type="OrthoDB" id="282702at2"/>
<name>A0A5C6E207_9BACT</name>
<feature type="compositionally biased region" description="Polar residues" evidence="1">
    <location>
        <begin position="239"/>
        <end position="253"/>
    </location>
</feature>
<dbReference type="RefSeq" id="WP_146524570.1">
    <property type="nucleotide sequence ID" value="NZ_SJPV01000001.1"/>
</dbReference>
<sequence precursor="true">MNTIFKQSLTLVAVIAMLSSVGCSSLSSNKSSKSFAEWMPWSKKKDVIVPYPNPVKMATTWTPDTLVQTGRTPTRGFGGRIFFYDEKSRPVPVEGTLVVHGFDEESSNPEKTVKRFEFTPEQFTRHFSQSDLGASYSVWIPWDAIGGEPRRISLVASFKPLAVESSELTADGKPYPSPKLVQGVPSTIMLPGEKSRINQIAEEQSRLSPQYQEYKQATAGINTRTSGLTTTTIERRRSPLSNRKSIPSISVPGTQRFDGDSGIAQSTSVPSQEIRMASRPTVDTVLPASATMPVR</sequence>
<evidence type="ECO:0000256" key="1">
    <source>
        <dbReference type="SAM" id="MobiDB-lite"/>
    </source>
</evidence>
<feature type="chain" id="PRO_5022755708" evidence="2">
    <location>
        <begin position="25"/>
        <end position="295"/>
    </location>
</feature>
<comment type="caution">
    <text evidence="3">The sequence shown here is derived from an EMBL/GenBank/DDBJ whole genome shotgun (WGS) entry which is preliminary data.</text>
</comment>
<evidence type="ECO:0000313" key="4">
    <source>
        <dbReference type="Proteomes" id="UP000319143"/>
    </source>
</evidence>
<dbReference type="PROSITE" id="PS51257">
    <property type="entry name" value="PROKAR_LIPOPROTEIN"/>
    <property type="match status" value="1"/>
</dbReference>
<gene>
    <name evidence="3" type="ORF">Poly41_08210</name>
</gene>
<dbReference type="Proteomes" id="UP000319143">
    <property type="component" value="Unassembled WGS sequence"/>
</dbReference>
<keyword evidence="4" id="KW-1185">Reference proteome</keyword>
<proteinExistence type="predicted"/>
<keyword evidence="2" id="KW-0732">Signal</keyword>
<feature type="region of interest" description="Disordered" evidence="1">
    <location>
        <begin position="235"/>
        <end position="295"/>
    </location>
</feature>
<dbReference type="EMBL" id="SJPV01000001">
    <property type="protein sequence ID" value="TWU42524.1"/>
    <property type="molecule type" value="Genomic_DNA"/>
</dbReference>
<feature type="signal peptide" evidence="2">
    <location>
        <begin position="1"/>
        <end position="24"/>
    </location>
</feature>
<accession>A0A5C6E207</accession>
<evidence type="ECO:0000256" key="2">
    <source>
        <dbReference type="SAM" id="SignalP"/>
    </source>
</evidence>
<dbReference type="AlphaFoldDB" id="A0A5C6E207"/>
<reference evidence="3 4" key="1">
    <citation type="submission" date="2019-02" db="EMBL/GenBank/DDBJ databases">
        <title>Deep-cultivation of Planctomycetes and their phenomic and genomic characterization uncovers novel biology.</title>
        <authorList>
            <person name="Wiegand S."/>
            <person name="Jogler M."/>
            <person name="Boedeker C."/>
            <person name="Pinto D."/>
            <person name="Vollmers J."/>
            <person name="Rivas-Marin E."/>
            <person name="Kohn T."/>
            <person name="Peeters S.H."/>
            <person name="Heuer A."/>
            <person name="Rast P."/>
            <person name="Oberbeckmann S."/>
            <person name="Bunk B."/>
            <person name="Jeske O."/>
            <person name="Meyerdierks A."/>
            <person name="Storesund J.E."/>
            <person name="Kallscheuer N."/>
            <person name="Luecker S."/>
            <person name="Lage O.M."/>
            <person name="Pohl T."/>
            <person name="Merkel B.J."/>
            <person name="Hornburger P."/>
            <person name="Mueller R.-W."/>
            <person name="Bruemmer F."/>
            <person name="Labrenz M."/>
            <person name="Spormann A.M."/>
            <person name="Op Den Camp H."/>
            <person name="Overmann J."/>
            <person name="Amann R."/>
            <person name="Jetten M.S.M."/>
            <person name="Mascher T."/>
            <person name="Medema M.H."/>
            <person name="Devos D.P."/>
            <person name="Kaster A.-K."/>
            <person name="Ovreas L."/>
            <person name="Rohde M."/>
            <person name="Galperin M.Y."/>
            <person name="Jogler C."/>
        </authorList>
    </citation>
    <scope>NUCLEOTIDE SEQUENCE [LARGE SCALE GENOMIC DNA]</scope>
    <source>
        <strain evidence="3 4">Poly41</strain>
    </source>
</reference>
<evidence type="ECO:0000313" key="3">
    <source>
        <dbReference type="EMBL" id="TWU42524.1"/>
    </source>
</evidence>